<evidence type="ECO:0000313" key="1">
    <source>
        <dbReference type="EMBL" id="KND59484.1"/>
    </source>
</evidence>
<comment type="caution">
    <text evidence="1">The sequence shown here is derived from an EMBL/GenBank/DDBJ whole genome shotgun (WGS) entry which is preliminary data.</text>
</comment>
<dbReference type="AlphaFoldDB" id="A0A0L0MBY9"/>
<accession>A0A0L0MBY9</accession>
<sequence length="254" mass="28395">MDSHPITFSLSDESPGYAISPARVPLGTLTAFASDVQEFLLGSERSVSAELEVAVVNGSLAIEARNADSPGLLHDLKRLASGLDLTRIDPKRRSVIERWQLTARDAKSWKLEISGAERTTIVVSNVTDFHFADHHQLVNVERYIRGEVVKLGGAREPTARIRLANGKMLTVHAERETIRAETENHLYRHVHVRIRAKLDIETGELSDARLVEFVDYSPGFDEQAFEKLTSEGTEAWKDVDDPAEWVRNLRGTSE</sequence>
<dbReference type="EMBL" id="LFJJ01000125">
    <property type="protein sequence ID" value="KND59484.1"/>
    <property type="molecule type" value="Genomic_DNA"/>
</dbReference>
<protein>
    <submittedName>
        <fullName evidence="1">Uncharacterized protein</fullName>
    </submittedName>
</protein>
<evidence type="ECO:0000313" key="2">
    <source>
        <dbReference type="Proteomes" id="UP000036959"/>
    </source>
</evidence>
<reference evidence="2" key="1">
    <citation type="submission" date="2015-06" db="EMBL/GenBank/DDBJ databases">
        <title>Comparative genomics of Burkholderia leaf nodule symbionts.</title>
        <authorList>
            <person name="Carlier A."/>
            <person name="Eberl L."/>
            <person name="Pinto-Carbo M."/>
        </authorList>
    </citation>
    <scope>NUCLEOTIDE SEQUENCE [LARGE SCALE GENOMIC DNA]</scope>
    <source>
        <strain evidence="2">UZHbot4</strain>
    </source>
</reference>
<organism evidence="1 2">
    <name type="scientific">Candidatus Burkholderia verschuerenii</name>
    <dbReference type="NCBI Taxonomy" id="242163"/>
    <lineage>
        <taxon>Bacteria</taxon>
        <taxon>Pseudomonadati</taxon>
        <taxon>Pseudomonadota</taxon>
        <taxon>Betaproteobacteria</taxon>
        <taxon>Burkholderiales</taxon>
        <taxon>Burkholderiaceae</taxon>
        <taxon>Burkholderia</taxon>
    </lineage>
</organism>
<gene>
    <name evidence="1" type="ORF">BVER_03259</name>
</gene>
<name>A0A0L0MBY9_9BURK</name>
<dbReference type="PATRIC" id="fig|242163.4.peg.1007"/>
<proteinExistence type="predicted"/>
<dbReference type="Proteomes" id="UP000036959">
    <property type="component" value="Unassembled WGS sequence"/>
</dbReference>
<keyword evidence="2" id="KW-1185">Reference proteome</keyword>